<dbReference type="AlphaFoldDB" id="A0A2Z6ZTC6"/>
<accession>A0A2Z6ZTC6</accession>
<name>A0A2Z6ZTC6_9LAMI</name>
<reference evidence="1 2" key="1">
    <citation type="journal article" date="2015" name="Proc. Natl. Acad. Sci. U.S.A.">
        <title>The resurrection genome of Boea hygrometrica: A blueprint for survival of dehydration.</title>
        <authorList>
            <person name="Xiao L."/>
            <person name="Yang G."/>
            <person name="Zhang L."/>
            <person name="Yang X."/>
            <person name="Zhao S."/>
            <person name="Ji Z."/>
            <person name="Zhou Q."/>
            <person name="Hu M."/>
            <person name="Wang Y."/>
            <person name="Chen M."/>
            <person name="Xu Y."/>
            <person name="Jin H."/>
            <person name="Xiao X."/>
            <person name="Hu G."/>
            <person name="Bao F."/>
            <person name="Hu Y."/>
            <person name="Wan P."/>
            <person name="Li L."/>
            <person name="Deng X."/>
            <person name="Kuang T."/>
            <person name="Xiang C."/>
            <person name="Zhu J.K."/>
            <person name="Oliver M.J."/>
            <person name="He Y."/>
        </authorList>
    </citation>
    <scope>NUCLEOTIDE SEQUENCE [LARGE SCALE GENOMIC DNA]</scope>
    <source>
        <strain evidence="2">cv. XS01</strain>
    </source>
</reference>
<keyword evidence="2" id="KW-1185">Reference proteome</keyword>
<organism evidence="1 2">
    <name type="scientific">Dorcoceras hygrometricum</name>
    <dbReference type="NCBI Taxonomy" id="472368"/>
    <lineage>
        <taxon>Eukaryota</taxon>
        <taxon>Viridiplantae</taxon>
        <taxon>Streptophyta</taxon>
        <taxon>Embryophyta</taxon>
        <taxon>Tracheophyta</taxon>
        <taxon>Spermatophyta</taxon>
        <taxon>Magnoliopsida</taxon>
        <taxon>eudicotyledons</taxon>
        <taxon>Gunneridae</taxon>
        <taxon>Pentapetalae</taxon>
        <taxon>asterids</taxon>
        <taxon>lamiids</taxon>
        <taxon>Lamiales</taxon>
        <taxon>Gesneriaceae</taxon>
        <taxon>Didymocarpoideae</taxon>
        <taxon>Trichosporeae</taxon>
        <taxon>Loxocarpinae</taxon>
        <taxon>Dorcoceras</taxon>
    </lineage>
</organism>
<sequence>MRRRPSSSRARVHATCALAAQGRPTLAPLRAHARLSRIPTSRTCCANGRPLRAAVRLDVGRFLRARWLLDDRRSARWWPACCRWSAHDGAAGCRKLWAAAAANHGRCLAPLGRCWSTPVAQRCARWPRACRGRVRPSGARDFVMAAAGRPPLRRRSGDVVTADFF</sequence>
<proteinExistence type="predicted"/>
<evidence type="ECO:0000313" key="1">
    <source>
        <dbReference type="EMBL" id="KZT76474.1"/>
    </source>
</evidence>
<protein>
    <submittedName>
        <fullName evidence="1">Beta-galactosidase 1</fullName>
    </submittedName>
</protein>
<gene>
    <name evidence="1" type="ORF">F511_46501</name>
</gene>
<dbReference type="EMBL" id="KV117185">
    <property type="protein sequence ID" value="KZT76474.1"/>
    <property type="molecule type" value="Genomic_DNA"/>
</dbReference>
<evidence type="ECO:0000313" key="2">
    <source>
        <dbReference type="Proteomes" id="UP000250235"/>
    </source>
</evidence>
<dbReference type="Proteomes" id="UP000250235">
    <property type="component" value="Unassembled WGS sequence"/>
</dbReference>